<accession>A0ABR1QEK0</accession>
<gene>
    <name evidence="3" type="ORF">PG986_008133</name>
</gene>
<feature type="compositionally biased region" description="Polar residues" evidence="1">
    <location>
        <begin position="112"/>
        <end position="132"/>
    </location>
</feature>
<feature type="compositionally biased region" description="Polar residues" evidence="1">
    <location>
        <begin position="593"/>
        <end position="604"/>
    </location>
</feature>
<dbReference type="GeneID" id="92077417"/>
<evidence type="ECO:0000259" key="2">
    <source>
        <dbReference type="Pfam" id="PF25482"/>
    </source>
</evidence>
<dbReference type="InterPro" id="IPR057227">
    <property type="entry name" value="DUF7905"/>
</dbReference>
<evidence type="ECO:0000256" key="1">
    <source>
        <dbReference type="SAM" id="MobiDB-lite"/>
    </source>
</evidence>
<name>A0ABR1QEK0_9PEZI</name>
<evidence type="ECO:0000313" key="4">
    <source>
        <dbReference type="Proteomes" id="UP001391051"/>
    </source>
</evidence>
<keyword evidence="4" id="KW-1185">Reference proteome</keyword>
<feature type="region of interest" description="Disordered" evidence="1">
    <location>
        <begin position="78"/>
        <end position="135"/>
    </location>
</feature>
<organism evidence="3 4">
    <name type="scientific">Apiospora aurea</name>
    <dbReference type="NCBI Taxonomy" id="335848"/>
    <lineage>
        <taxon>Eukaryota</taxon>
        <taxon>Fungi</taxon>
        <taxon>Dikarya</taxon>
        <taxon>Ascomycota</taxon>
        <taxon>Pezizomycotina</taxon>
        <taxon>Sordariomycetes</taxon>
        <taxon>Xylariomycetidae</taxon>
        <taxon>Amphisphaeriales</taxon>
        <taxon>Apiosporaceae</taxon>
        <taxon>Apiospora</taxon>
    </lineage>
</organism>
<evidence type="ECO:0000313" key="3">
    <source>
        <dbReference type="EMBL" id="KAK7952405.1"/>
    </source>
</evidence>
<feature type="region of interest" description="Disordered" evidence="1">
    <location>
        <begin position="582"/>
        <end position="604"/>
    </location>
</feature>
<dbReference type="RefSeq" id="XP_066700467.1">
    <property type="nucleotide sequence ID" value="XM_066844355.1"/>
</dbReference>
<dbReference type="Proteomes" id="UP001391051">
    <property type="component" value="Unassembled WGS sequence"/>
</dbReference>
<dbReference type="EMBL" id="JAQQWE010000005">
    <property type="protein sequence ID" value="KAK7952405.1"/>
    <property type="molecule type" value="Genomic_DNA"/>
</dbReference>
<proteinExistence type="predicted"/>
<feature type="region of interest" description="Disordered" evidence="1">
    <location>
        <begin position="210"/>
        <end position="239"/>
    </location>
</feature>
<sequence length="604" mass="66717">MPQSNIAPVFEKSKAASAFIPFKGYRYSAKTSTWVPDDLSATASQPSSAVVADFSSVNPQLAPNVAPWAEKIVLANGRDENSPMPTNNPSQTSQGPNSRGEAKWGGAHQIDPFSTHSSVTASPETTNASSLQKKAPLRDLLESSPMRTPQHAGLDKANICLYSEGDKRLISLSPEKDSAAAHVSWRMQPLLPSTRIIDGEQQSREFHVTMEQRAPSKKPPHRQTQSSTAQRPDPSPDVIGKVSNKLVKILEPLRMFQGAVSLKAELGRFIFTNMNPAHVSLPHDVTGPPRYKSPDEMEMSLERHSNTQALLFTRVISLSGGDMNYIADLREPGDESSRVWTPSRRSVIYEFRCQTSTVDKKSRNYFIVDVNSENFSFRLRPDPAEGSKGGAFMHCLGRTFDIQFTVDTAPNLTEDCSYFAQELVESLTVKTNGTGVPQLSFINHGDWHAMVRSVRIRRAAVYSNSKHQCELEITQVTDMSHRVDSVKNKVNYLVAEEGGASPTLGIFPVFYEACIKSTKAERAFAENKTLEFAEEAGWSGKDLKAAGVFKDLISSATSLVKRMDSIGYWCDNQQKAMLHGRPPVSTAEVGQRASDQAPPQYNFW</sequence>
<feature type="compositionally biased region" description="Polar residues" evidence="1">
    <location>
        <begin position="83"/>
        <end position="97"/>
    </location>
</feature>
<comment type="caution">
    <text evidence="3">The sequence shown here is derived from an EMBL/GenBank/DDBJ whole genome shotgun (WGS) entry which is preliminary data.</text>
</comment>
<dbReference type="Pfam" id="PF25482">
    <property type="entry name" value="DUF7905"/>
    <property type="match status" value="1"/>
</dbReference>
<reference evidence="3 4" key="1">
    <citation type="submission" date="2023-01" db="EMBL/GenBank/DDBJ databases">
        <title>Analysis of 21 Apiospora genomes using comparative genomics revels a genus with tremendous synthesis potential of carbohydrate active enzymes and secondary metabolites.</title>
        <authorList>
            <person name="Sorensen T."/>
        </authorList>
    </citation>
    <scope>NUCLEOTIDE SEQUENCE [LARGE SCALE GENOMIC DNA]</scope>
    <source>
        <strain evidence="3 4">CBS 24483</strain>
    </source>
</reference>
<protein>
    <recommendedName>
        <fullName evidence="2">DUF7905 domain-containing protein</fullName>
    </recommendedName>
</protein>
<feature type="domain" description="DUF7905" evidence="2">
    <location>
        <begin position="242"/>
        <end position="542"/>
    </location>
</feature>